<accession>A0AC35TVD6</accession>
<protein>
    <submittedName>
        <fullName evidence="2">EGF-like domain-containing protein</fullName>
    </submittedName>
</protein>
<sequence>MHLHAHVFQQSLTITTTNIFTNTAPNAMLAHFIIFFLISNNYLLISSTELPSKGSFLNADEVNSFSFNNGYKLVQMIMFYDANEFPNNKSLKLMEYTKEVVTRASQLLYPLNVFLVITDYVGIKESFAKPGDINQFRNFYSVAGPKLIHHNVAVLLSKFTKNTHAYRRGICSDKFQNIISARIDLSPHHIRHNAEQLSIGILTLIGHSTDDEMSAVDKINWKCTCTPSDHHCFTVMDKENCYLNRLLHRFSSVDCLHQSYKYFSGQTLSTICGNGIVERGEVCDSGPFYPNQTKLFCSGGCEWNQFTVNVCYGLSIGLFVMVVVLVVVVVGCRCQNWRKRKAMKNVNLLYNPHASTKSKNGKKRMLTIEEENEGTLSSFNTSTANSNNSAKTTVIIGLNKDNSFFETVLDTDSTYSDPPKPKISSFPYSTLSTSVSLPNNELSGIFVGRQKNGRTYPNQSFNGLKSKTNQPSPLASNSINLT</sequence>
<dbReference type="WBParaSite" id="RSKR_0000504500.1">
    <property type="protein sequence ID" value="RSKR_0000504500.1"/>
    <property type="gene ID" value="RSKR_0000504500"/>
</dbReference>
<name>A0AC35TVD6_9BILA</name>
<organism evidence="1 2">
    <name type="scientific">Rhabditophanes sp. KR3021</name>
    <dbReference type="NCBI Taxonomy" id="114890"/>
    <lineage>
        <taxon>Eukaryota</taxon>
        <taxon>Metazoa</taxon>
        <taxon>Ecdysozoa</taxon>
        <taxon>Nematoda</taxon>
        <taxon>Chromadorea</taxon>
        <taxon>Rhabditida</taxon>
        <taxon>Tylenchina</taxon>
        <taxon>Panagrolaimomorpha</taxon>
        <taxon>Strongyloidoidea</taxon>
        <taxon>Alloionematidae</taxon>
        <taxon>Rhabditophanes</taxon>
    </lineage>
</organism>
<evidence type="ECO:0000313" key="2">
    <source>
        <dbReference type="WBParaSite" id="RSKR_0000504500.1"/>
    </source>
</evidence>
<dbReference type="Proteomes" id="UP000095286">
    <property type="component" value="Unplaced"/>
</dbReference>
<proteinExistence type="predicted"/>
<evidence type="ECO:0000313" key="1">
    <source>
        <dbReference type="Proteomes" id="UP000095286"/>
    </source>
</evidence>
<reference evidence="2" key="1">
    <citation type="submission" date="2016-11" db="UniProtKB">
        <authorList>
            <consortium name="WormBaseParasite"/>
        </authorList>
    </citation>
    <scope>IDENTIFICATION</scope>
    <source>
        <strain evidence="2">KR3021</strain>
    </source>
</reference>